<protein>
    <submittedName>
        <fullName evidence="2">Uncharacterized protein</fullName>
    </submittedName>
</protein>
<gene>
    <name evidence="2" type="ORF">Ocin01_05229</name>
</gene>
<evidence type="ECO:0000313" key="2">
    <source>
        <dbReference type="EMBL" id="ODN01453.1"/>
    </source>
</evidence>
<reference evidence="2 3" key="1">
    <citation type="journal article" date="2016" name="Genome Biol. Evol.">
        <title>Gene Family Evolution Reflects Adaptation to Soil Environmental Stressors in the Genome of the Collembolan Orchesella cincta.</title>
        <authorList>
            <person name="Faddeeva-Vakhrusheva A."/>
            <person name="Derks M.F."/>
            <person name="Anvar S.Y."/>
            <person name="Agamennone V."/>
            <person name="Suring W."/>
            <person name="Smit S."/>
            <person name="van Straalen N.M."/>
            <person name="Roelofs D."/>
        </authorList>
    </citation>
    <scope>NUCLEOTIDE SEQUENCE [LARGE SCALE GENOMIC DNA]</scope>
    <source>
        <tissue evidence="2">Mixed pool</tissue>
    </source>
</reference>
<dbReference type="Proteomes" id="UP000094527">
    <property type="component" value="Unassembled WGS sequence"/>
</dbReference>
<organism evidence="2 3">
    <name type="scientific">Orchesella cincta</name>
    <name type="common">Springtail</name>
    <name type="synonym">Podura cincta</name>
    <dbReference type="NCBI Taxonomy" id="48709"/>
    <lineage>
        <taxon>Eukaryota</taxon>
        <taxon>Metazoa</taxon>
        <taxon>Ecdysozoa</taxon>
        <taxon>Arthropoda</taxon>
        <taxon>Hexapoda</taxon>
        <taxon>Collembola</taxon>
        <taxon>Entomobryomorpha</taxon>
        <taxon>Entomobryoidea</taxon>
        <taxon>Orchesellidae</taxon>
        <taxon>Orchesellinae</taxon>
        <taxon>Orchesella</taxon>
    </lineage>
</organism>
<name>A0A1D2N859_ORCCI</name>
<keyword evidence="3" id="KW-1185">Reference proteome</keyword>
<feature type="region of interest" description="Disordered" evidence="1">
    <location>
        <begin position="105"/>
        <end position="131"/>
    </location>
</feature>
<feature type="region of interest" description="Disordered" evidence="1">
    <location>
        <begin position="183"/>
        <end position="222"/>
    </location>
</feature>
<comment type="caution">
    <text evidence="2">The sequence shown here is derived from an EMBL/GenBank/DDBJ whole genome shotgun (WGS) entry which is preliminary data.</text>
</comment>
<accession>A0A1D2N859</accession>
<proteinExistence type="predicted"/>
<dbReference type="AlphaFoldDB" id="A0A1D2N859"/>
<evidence type="ECO:0000256" key="1">
    <source>
        <dbReference type="SAM" id="MobiDB-lite"/>
    </source>
</evidence>
<evidence type="ECO:0000313" key="3">
    <source>
        <dbReference type="Proteomes" id="UP000094527"/>
    </source>
</evidence>
<sequence>MVRGLPRIDLKLAQKLGGRQLSLQIHQPADLEKTWKNMLKEKYRTLHDQLFPEGGDHNQYTLRDNRSFHQRKQWNVANGVISDFIDSFKVCKDVYNATIVANDESEVSPSDMTLRERTTRPSYAESEASMKAPRNRNARYFRNLSRIGKATVPCQVPRRATRGVIYLSPSKLYGAVNRNLNSSNVAGPSRMPTSGVVPGASRSMFPTLSRNEEQATASRSTSVDSEVLFIEQRCPPPKKTIV</sequence>
<feature type="compositionally biased region" description="Polar residues" evidence="1">
    <location>
        <begin position="204"/>
        <end position="222"/>
    </location>
</feature>
<dbReference type="EMBL" id="LJIJ01000151">
    <property type="protein sequence ID" value="ODN01453.1"/>
    <property type="molecule type" value="Genomic_DNA"/>
</dbReference>